<dbReference type="OrthoDB" id="2153176at2759"/>
<dbReference type="InterPro" id="IPR012469">
    <property type="entry name" value="DUF1688"/>
</dbReference>
<organism evidence="1 2">
    <name type="scientific">Diversispora eburnea</name>
    <dbReference type="NCBI Taxonomy" id="1213867"/>
    <lineage>
        <taxon>Eukaryota</taxon>
        <taxon>Fungi</taxon>
        <taxon>Fungi incertae sedis</taxon>
        <taxon>Mucoromycota</taxon>
        <taxon>Glomeromycotina</taxon>
        <taxon>Glomeromycetes</taxon>
        <taxon>Diversisporales</taxon>
        <taxon>Diversisporaceae</taxon>
        <taxon>Diversispora</taxon>
    </lineage>
</organism>
<dbReference type="Proteomes" id="UP000789706">
    <property type="component" value="Unassembled WGS sequence"/>
</dbReference>
<accession>A0A9N9AGS4</accession>
<reference evidence="1" key="1">
    <citation type="submission" date="2021-06" db="EMBL/GenBank/DDBJ databases">
        <authorList>
            <person name="Kallberg Y."/>
            <person name="Tangrot J."/>
            <person name="Rosling A."/>
        </authorList>
    </citation>
    <scope>NUCLEOTIDE SEQUENCE</scope>
    <source>
        <strain evidence="1">AZ414A</strain>
    </source>
</reference>
<comment type="caution">
    <text evidence="1">The sequence shown here is derived from an EMBL/GenBank/DDBJ whole genome shotgun (WGS) entry which is preliminary data.</text>
</comment>
<protein>
    <submittedName>
        <fullName evidence="1">4664_t:CDS:1</fullName>
    </submittedName>
</protein>
<name>A0A9N9AGS4_9GLOM</name>
<keyword evidence="2" id="KW-1185">Reference proteome</keyword>
<proteinExistence type="predicted"/>
<evidence type="ECO:0000313" key="1">
    <source>
        <dbReference type="EMBL" id="CAG8528069.1"/>
    </source>
</evidence>
<sequence length="418" mass="47173">MSKEQIKYLKSLKAIRERSKKVYQKAESNSLNHFQVDLSKLQNSVDVINKLMKRDYESIKDIPPHGRWRHFDVGGKPRVQHLIEKKWKKEQGCETREITRRLLDLFVVSVLLDAGAGSAWSYKEPGTGEIYNRSEGLAIASLDMFISGIFSSSTSQPYQVDADKLINISVNDVRLAFQVNENNPLEGLEGRANLLSRLGYALKNHLEFFKRNLLDYILSQSTIDQDKKNIVNINTLWSVIIDGLSEVWPPTRTTLNGVSLGDVWSCELLVETKTNTTVVDEAIDPTSHFIPFHKLSQWLAYSLIEPLSKVSEINFEGIENLTGLPEYRNGGLFVDTGVLTLKENDYDRVIIEWRSMTLILLDIVAERIRDSLGLSPEQLSLAQVLEAGTWKAGREIAATKRPISKGPPIAIKSDGTVF</sequence>
<evidence type="ECO:0000313" key="2">
    <source>
        <dbReference type="Proteomes" id="UP000789706"/>
    </source>
</evidence>
<dbReference type="AlphaFoldDB" id="A0A9N9AGS4"/>
<dbReference type="PANTHER" id="PTHR31687:SF3">
    <property type="entry name" value="PROTEIN URG3"/>
    <property type="match status" value="1"/>
</dbReference>
<gene>
    <name evidence="1" type="ORF">DEBURN_LOCUS6001</name>
</gene>
<dbReference type="Pfam" id="PF07958">
    <property type="entry name" value="DUF1688"/>
    <property type="match status" value="1"/>
</dbReference>
<dbReference type="PANTHER" id="PTHR31687">
    <property type="match status" value="1"/>
</dbReference>
<dbReference type="EMBL" id="CAJVPK010000578">
    <property type="protein sequence ID" value="CAG8528069.1"/>
    <property type="molecule type" value="Genomic_DNA"/>
</dbReference>